<dbReference type="GO" id="GO:0070403">
    <property type="term" value="F:NAD+ binding"/>
    <property type="evidence" value="ECO:0007669"/>
    <property type="project" value="UniProtKB-UniRule"/>
</dbReference>
<evidence type="ECO:0000256" key="2">
    <source>
        <dbReference type="ARBA" id="ARBA00023027"/>
    </source>
</evidence>
<dbReference type="CDD" id="cd01412">
    <property type="entry name" value="SIRT5_Af1_CobB"/>
    <property type="match status" value="1"/>
</dbReference>
<dbReference type="InterPro" id="IPR026591">
    <property type="entry name" value="Sirtuin_cat_small_dom_sf"/>
</dbReference>
<feature type="binding site" evidence="3">
    <location>
        <begin position="89"/>
        <end position="92"/>
    </location>
    <ligand>
        <name>NAD(+)</name>
        <dbReference type="ChEBI" id="CHEBI:57540"/>
    </ligand>
</feature>
<organism evidence="6 7">
    <name type="scientific">Paroceanicella profunda</name>
    <dbReference type="NCBI Taxonomy" id="2579971"/>
    <lineage>
        <taxon>Bacteria</taxon>
        <taxon>Pseudomonadati</taxon>
        <taxon>Pseudomonadota</taxon>
        <taxon>Alphaproteobacteria</taxon>
        <taxon>Rhodobacterales</taxon>
        <taxon>Paracoccaceae</taxon>
        <taxon>Paroceanicella</taxon>
    </lineage>
</organism>
<dbReference type="InterPro" id="IPR003000">
    <property type="entry name" value="Sirtuin"/>
</dbReference>
<dbReference type="GO" id="GO:0008270">
    <property type="term" value="F:zinc ion binding"/>
    <property type="evidence" value="ECO:0007669"/>
    <property type="project" value="UniProtKB-UniRule"/>
</dbReference>
<feature type="binding site" evidence="3">
    <location>
        <begin position="199"/>
        <end position="201"/>
    </location>
    <ligand>
        <name>NAD(+)</name>
        <dbReference type="ChEBI" id="CHEBI:57540"/>
    </ligand>
</feature>
<dbReference type="PANTHER" id="PTHR11085">
    <property type="entry name" value="NAD-DEPENDENT PROTEIN DEACYLASE SIRTUIN-5, MITOCHONDRIAL-RELATED"/>
    <property type="match status" value="1"/>
</dbReference>
<feature type="binding site" evidence="3">
    <location>
        <position position="57"/>
    </location>
    <ligand>
        <name>substrate</name>
    </ligand>
</feature>
<feature type="binding site" evidence="3">
    <location>
        <position position="54"/>
    </location>
    <ligand>
        <name>substrate</name>
    </ligand>
</feature>
<dbReference type="GO" id="GO:0036055">
    <property type="term" value="F:protein-succinyllysine desuccinylase activity"/>
    <property type="evidence" value="ECO:0007669"/>
    <property type="project" value="UniProtKB-UniRule"/>
</dbReference>
<dbReference type="HAMAP" id="MF_01121">
    <property type="entry name" value="Sirtuin_ClassIII"/>
    <property type="match status" value="1"/>
</dbReference>
<comment type="cofactor">
    <cofactor evidence="3">
        <name>Zn(2+)</name>
        <dbReference type="ChEBI" id="CHEBI:29105"/>
    </cofactor>
    <text evidence="3">Binds 1 zinc ion per subunit.</text>
</comment>
<evidence type="ECO:0000259" key="5">
    <source>
        <dbReference type="PROSITE" id="PS50305"/>
    </source>
</evidence>
<feature type="binding site" evidence="3">
    <location>
        <begin position="10"/>
        <end position="29"/>
    </location>
    <ligand>
        <name>NAD(+)</name>
        <dbReference type="ChEBI" id="CHEBI:57540"/>
    </ligand>
</feature>
<dbReference type="InterPro" id="IPR050134">
    <property type="entry name" value="NAD-dep_sirtuin_deacylases"/>
</dbReference>
<dbReference type="OrthoDB" id="9800582at2"/>
<dbReference type="RefSeq" id="WP_138578940.1">
    <property type="nucleotide sequence ID" value="NZ_CP040818.1"/>
</dbReference>
<comment type="domain">
    <text evidence="3">2 residues (Tyr-54 and Arg-57) present in a large hydrophobic pocket are probably involved in substrate specificity. They are important for desuccinylation activity, but dispensable for deacetylation activity.</text>
</comment>
<dbReference type="GO" id="GO:0036054">
    <property type="term" value="F:protein-malonyllysine demalonylase activity"/>
    <property type="evidence" value="ECO:0007669"/>
    <property type="project" value="InterPro"/>
</dbReference>
<dbReference type="EC" id="2.3.1.286" evidence="3"/>
<evidence type="ECO:0000256" key="4">
    <source>
        <dbReference type="PROSITE-ProRule" id="PRU00236"/>
    </source>
</evidence>
<proteinExistence type="inferred from homology"/>
<dbReference type="Proteomes" id="UP000305888">
    <property type="component" value="Chromosome"/>
</dbReference>
<dbReference type="InterPro" id="IPR029035">
    <property type="entry name" value="DHS-like_NAD/FAD-binding_dom"/>
</dbReference>
<gene>
    <name evidence="3" type="primary">cobB</name>
    <name evidence="6" type="ORF">FDP22_12180</name>
</gene>
<protein>
    <recommendedName>
        <fullName evidence="3">NAD-dependent protein deacylase</fullName>
        <ecNumber evidence="3">2.3.1.286</ecNumber>
    </recommendedName>
    <alternativeName>
        <fullName evidence="3">Regulatory protein SIR2 homolog</fullName>
    </alternativeName>
</protein>
<dbReference type="InterPro" id="IPR027546">
    <property type="entry name" value="Sirtuin_class_III"/>
</dbReference>
<comment type="similarity">
    <text evidence="3">Belongs to the sirtuin family. Class III subfamily.</text>
</comment>
<keyword evidence="3" id="KW-0963">Cytoplasm</keyword>
<dbReference type="SUPFAM" id="SSF52467">
    <property type="entry name" value="DHS-like NAD/FAD-binding domain"/>
    <property type="match status" value="1"/>
</dbReference>
<dbReference type="PROSITE" id="PS50305">
    <property type="entry name" value="SIRTUIN"/>
    <property type="match status" value="1"/>
</dbReference>
<evidence type="ECO:0000313" key="6">
    <source>
        <dbReference type="EMBL" id="QDL92470.1"/>
    </source>
</evidence>
<dbReference type="Pfam" id="PF02146">
    <property type="entry name" value="SIR2"/>
    <property type="match status" value="1"/>
</dbReference>
<dbReference type="EMBL" id="CP040818">
    <property type="protein sequence ID" value="QDL92470.1"/>
    <property type="molecule type" value="Genomic_DNA"/>
</dbReference>
<comment type="subcellular location">
    <subcellularLocation>
        <location evidence="3">Cytoplasm</location>
    </subcellularLocation>
</comment>
<keyword evidence="7" id="KW-1185">Reference proteome</keyword>
<keyword evidence="2 3" id="KW-0520">NAD</keyword>
<feature type="binding site" evidence="3 4">
    <location>
        <position position="137"/>
    </location>
    <ligand>
        <name>Zn(2+)</name>
        <dbReference type="ChEBI" id="CHEBI:29105"/>
    </ligand>
</feature>
<keyword evidence="3 4" id="KW-0479">Metal-binding</keyword>
<reference evidence="6 7" key="1">
    <citation type="submission" date="2019-06" db="EMBL/GenBank/DDBJ databases">
        <title>Genome sequence of Rhodobacteraceae bacterium D4M1.</title>
        <authorList>
            <person name="Cao J."/>
        </authorList>
    </citation>
    <scope>NUCLEOTIDE SEQUENCE [LARGE SCALE GENOMIC DNA]</scope>
    <source>
        <strain evidence="6 7">D4M1</strain>
    </source>
</reference>
<feature type="active site" description="Proton acceptor" evidence="3 4">
    <location>
        <position position="107"/>
    </location>
</feature>
<feature type="binding site" evidence="3 4">
    <location>
        <position position="134"/>
    </location>
    <ligand>
        <name>Zn(2+)</name>
        <dbReference type="ChEBI" id="CHEBI:29105"/>
    </ligand>
</feature>
<evidence type="ECO:0000256" key="3">
    <source>
        <dbReference type="HAMAP-Rule" id="MF_01121"/>
    </source>
</evidence>
<accession>A0A5B8FYM0</accession>
<dbReference type="GO" id="GO:0017136">
    <property type="term" value="F:histone deacetylase activity, NAD-dependent"/>
    <property type="evidence" value="ECO:0007669"/>
    <property type="project" value="TreeGrafter"/>
</dbReference>
<keyword evidence="1" id="KW-0808">Transferase</keyword>
<feature type="binding site" evidence="3 4">
    <location>
        <position position="118"/>
    </location>
    <ligand>
        <name>Zn(2+)</name>
        <dbReference type="ChEBI" id="CHEBI:29105"/>
    </ligand>
</feature>
<dbReference type="PANTHER" id="PTHR11085:SF4">
    <property type="entry name" value="NAD-DEPENDENT PROTEIN DEACYLASE"/>
    <property type="match status" value="1"/>
</dbReference>
<feature type="binding site" evidence="3 4">
    <location>
        <position position="115"/>
    </location>
    <ligand>
        <name>Zn(2+)</name>
        <dbReference type="ChEBI" id="CHEBI:29105"/>
    </ligand>
</feature>
<evidence type="ECO:0000313" key="7">
    <source>
        <dbReference type="Proteomes" id="UP000305888"/>
    </source>
</evidence>
<name>A0A5B8FYM0_9RHOB</name>
<feature type="domain" description="Deacetylase sirtuin-type" evidence="5">
    <location>
        <begin position="1"/>
        <end position="231"/>
    </location>
</feature>
<dbReference type="AlphaFoldDB" id="A0A5B8FYM0"/>
<dbReference type="Gene3D" id="3.30.1600.10">
    <property type="entry name" value="SIR2/SIRT2 'Small Domain"/>
    <property type="match status" value="1"/>
</dbReference>
<sequence length="231" mass="24350">MVENIVILTGAGVSAESGLGTFRDAGGLWTRYALEDVATPEGFARDPGLVLEFYSARRENCRTASPNAAHRALAELESAWPGGLLLVTQNIDDLHERAGTRRLVHMHGELMACLCAACGRRWPSAGPMHAADRCPACAAAAVRPDVVWFGEYPYHMKEIGAALGAADLFVSIGTSGSVYPAAGFVQEAARAGARTLELNLDPSDGASLFDAARRGPATELVPAWVAEMLGG</sequence>
<keyword evidence="3 4" id="KW-0862">Zinc</keyword>
<dbReference type="GO" id="GO:0005737">
    <property type="term" value="C:cytoplasm"/>
    <property type="evidence" value="ECO:0007669"/>
    <property type="project" value="UniProtKB-SubCell"/>
</dbReference>
<feature type="binding site" evidence="3">
    <location>
        <position position="217"/>
    </location>
    <ligand>
        <name>NAD(+)</name>
        <dbReference type="ChEBI" id="CHEBI:57540"/>
    </ligand>
</feature>
<dbReference type="Gene3D" id="3.40.50.1220">
    <property type="entry name" value="TPP-binding domain"/>
    <property type="match status" value="1"/>
</dbReference>
<evidence type="ECO:0000256" key="1">
    <source>
        <dbReference type="ARBA" id="ARBA00022679"/>
    </source>
</evidence>
<comment type="function">
    <text evidence="3">NAD-dependent lysine deacetylase and desuccinylase that specifically removes acetyl and succinyl groups on target proteins. Modulates the activities of several proteins which are inactive in their acylated form.</text>
</comment>
<comment type="catalytic activity">
    <reaction evidence="3">
        <text>N(6)-acetyl-L-lysyl-[protein] + NAD(+) + H2O = 2''-O-acetyl-ADP-D-ribose + nicotinamide + L-lysyl-[protein]</text>
        <dbReference type="Rhea" id="RHEA:43636"/>
        <dbReference type="Rhea" id="RHEA-COMP:9752"/>
        <dbReference type="Rhea" id="RHEA-COMP:10731"/>
        <dbReference type="ChEBI" id="CHEBI:15377"/>
        <dbReference type="ChEBI" id="CHEBI:17154"/>
        <dbReference type="ChEBI" id="CHEBI:29969"/>
        <dbReference type="ChEBI" id="CHEBI:57540"/>
        <dbReference type="ChEBI" id="CHEBI:61930"/>
        <dbReference type="ChEBI" id="CHEBI:83767"/>
        <dbReference type="EC" id="2.3.1.286"/>
    </reaction>
</comment>
<comment type="catalytic activity">
    <reaction evidence="3">
        <text>N(6)-succinyl-L-lysyl-[protein] + NAD(+) + H2O = 2''-O-succinyl-ADP-D-ribose + nicotinamide + L-lysyl-[protein]</text>
        <dbReference type="Rhea" id="RHEA:47668"/>
        <dbReference type="Rhea" id="RHEA-COMP:9752"/>
        <dbReference type="Rhea" id="RHEA-COMP:11877"/>
        <dbReference type="ChEBI" id="CHEBI:15377"/>
        <dbReference type="ChEBI" id="CHEBI:17154"/>
        <dbReference type="ChEBI" id="CHEBI:29969"/>
        <dbReference type="ChEBI" id="CHEBI:57540"/>
        <dbReference type="ChEBI" id="CHEBI:87830"/>
        <dbReference type="ChEBI" id="CHEBI:87832"/>
    </reaction>
</comment>
<dbReference type="KEGG" id="ppru:FDP22_12180"/>
<dbReference type="InterPro" id="IPR026590">
    <property type="entry name" value="Ssirtuin_cat_dom"/>
</dbReference>
<feature type="binding site" evidence="3">
    <location>
        <begin position="173"/>
        <end position="175"/>
    </location>
    <ligand>
        <name>NAD(+)</name>
        <dbReference type="ChEBI" id="CHEBI:57540"/>
    </ligand>
</feature>